<evidence type="ECO:0000256" key="8">
    <source>
        <dbReference type="ARBA" id="ARBA00022989"/>
    </source>
</evidence>
<keyword evidence="12 15" id="KW-0472">Membrane</keyword>
<feature type="region of interest" description="Disordered" evidence="14">
    <location>
        <begin position="617"/>
        <end position="667"/>
    </location>
</feature>
<evidence type="ECO:0000256" key="3">
    <source>
        <dbReference type="ARBA" id="ARBA00022448"/>
    </source>
</evidence>
<dbReference type="InterPro" id="IPR014284">
    <property type="entry name" value="RNA_pol_sigma-70_dom"/>
</dbReference>
<evidence type="ECO:0000256" key="4">
    <source>
        <dbReference type="ARBA" id="ARBA00022475"/>
    </source>
</evidence>
<dbReference type="Pfam" id="PF03544">
    <property type="entry name" value="TonB_C"/>
    <property type="match status" value="1"/>
</dbReference>
<feature type="region of interest" description="Disordered" evidence="14">
    <location>
        <begin position="391"/>
        <end position="417"/>
    </location>
</feature>
<dbReference type="Pfam" id="PF04542">
    <property type="entry name" value="Sigma70_r2"/>
    <property type="match status" value="1"/>
</dbReference>
<evidence type="ECO:0000256" key="6">
    <source>
        <dbReference type="ARBA" id="ARBA00022692"/>
    </source>
</evidence>
<feature type="compositionally biased region" description="Low complexity" evidence="14">
    <location>
        <begin position="621"/>
        <end position="660"/>
    </location>
</feature>
<dbReference type="Gene3D" id="1.10.1740.10">
    <property type="match status" value="1"/>
</dbReference>
<dbReference type="PANTHER" id="PTHR33446:SF2">
    <property type="entry name" value="PROTEIN TONB"/>
    <property type="match status" value="1"/>
</dbReference>
<proteinExistence type="inferred from homology"/>
<reference evidence="17" key="1">
    <citation type="journal article" date="2020" name="mSystems">
        <title>Genome- and Community-Level Interaction Insights into Carbon Utilization and Element Cycling Functions of Hydrothermarchaeota in Hydrothermal Sediment.</title>
        <authorList>
            <person name="Zhou Z."/>
            <person name="Liu Y."/>
            <person name="Xu W."/>
            <person name="Pan J."/>
            <person name="Luo Z.H."/>
            <person name="Li M."/>
        </authorList>
    </citation>
    <scope>NUCLEOTIDE SEQUENCE [LARGE SCALE GENOMIC DNA]</scope>
    <source>
        <strain evidence="17">SpSt-479</strain>
    </source>
</reference>
<feature type="compositionally biased region" description="Basic and acidic residues" evidence="14">
    <location>
        <begin position="502"/>
        <end position="517"/>
    </location>
</feature>
<feature type="compositionally biased region" description="Basic and acidic residues" evidence="14">
    <location>
        <begin position="474"/>
        <end position="492"/>
    </location>
</feature>
<dbReference type="InterPro" id="IPR013324">
    <property type="entry name" value="RNA_pol_sigma_r3/r4-like"/>
</dbReference>
<dbReference type="InterPro" id="IPR037682">
    <property type="entry name" value="TonB_C"/>
</dbReference>
<keyword evidence="3" id="KW-0813">Transport</keyword>
<dbReference type="NCBIfam" id="TIGR01352">
    <property type="entry name" value="tonB_Cterm"/>
    <property type="match status" value="1"/>
</dbReference>
<dbReference type="InterPro" id="IPR007627">
    <property type="entry name" value="RNA_pol_sigma70_r2"/>
</dbReference>
<evidence type="ECO:0000256" key="1">
    <source>
        <dbReference type="ARBA" id="ARBA00004383"/>
    </source>
</evidence>
<evidence type="ECO:0000313" key="17">
    <source>
        <dbReference type="EMBL" id="HFI92723.1"/>
    </source>
</evidence>
<dbReference type="GO" id="GO:0098797">
    <property type="term" value="C:plasma membrane protein complex"/>
    <property type="evidence" value="ECO:0007669"/>
    <property type="project" value="TreeGrafter"/>
</dbReference>
<dbReference type="GO" id="GO:0055085">
    <property type="term" value="P:transmembrane transport"/>
    <property type="evidence" value="ECO:0007669"/>
    <property type="project" value="InterPro"/>
</dbReference>
<dbReference type="PROSITE" id="PS52015">
    <property type="entry name" value="TONB_CTD"/>
    <property type="match status" value="1"/>
</dbReference>
<keyword evidence="4" id="KW-1003">Cell membrane</keyword>
<dbReference type="SUPFAM" id="SSF88659">
    <property type="entry name" value="Sigma3 and sigma4 domains of RNA polymerase sigma factors"/>
    <property type="match status" value="1"/>
</dbReference>
<dbReference type="Pfam" id="PF04545">
    <property type="entry name" value="Sigma70_r4"/>
    <property type="match status" value="1"/>
</dbReference>
<evidence type="ECO:0000256" key="5">
    <source>
        <dbReference type="ARBA" id="ARBA00022519"/>
    </source>
</evidence>
<keyword evidence="9" id="KW-0805">Transcription regulation</keyword>
<dbReference type="GO" id="GO:0015031">
    <property type="term" value="P:protein transport"/>
    <property type="evidence" value="ECO:0007669"/>
    <property type="project" value="UniProtKB-KW"/>
</dbReference>
<evidence type="ECO:0000256" key="13">
    <source>
        <dbReference type="ARBA" id="ARBA00023163"/>
    </source>
</evidence>
<gene>
    <name evidence="17" type="ORF">ENS31_14485</name>
</gene>
<evidence type="ECO:0000256" key="15">
    <source>
        <dbReference type="SAM" id="Phobius"/>
    </source>
</evidence>
<name>A0A7V2ZMV2_9BACT</name>
<dbReference type="EMBL" id="DSUJ01000011">
    <property type="protein sequence ID" value="HFI92723.1"/>
    <property type="molecule type" value="Genomic_DNA"/>
</dbReference>
<comment type="caution">
    <text evidence="17">The sequence shown here is derived from an EMBL/GenBank/DDBJ whole genome shotgun (WGS) entry which is preliminary data.</text>
</comment>
<keyword evidence="13" id="KW-0804">Transcription</keyword>
<dbReference type="InterPro" id="IPR013325">
    <property type="entry name" value="RNA_pol_sigma_r2"/>
</dbReference>
<keyword evidence="10" id="KW-0731">Sigma factor</keyword>
<feature type="domain" description="TonB C-terminal" evidence="16">
    <location>
        <begin position="738"/>
        <end position="826"/>
    </location>
</feature>
<dbReference type="GO" id="GO:0016987">
    <property type="term" value="F:sigma factor activity"/>
    <property type="evidence" value="ECO:0007669"/>
    <property type="project" value="UniProtKB-KW"/>
</dbReference>
<keyword evidence="6 15" id="KW-0812">Transmembrane</keyword>
<feature type="compositionally biased region" description="Basic and acidic residues" evidence="14">
    <location>
        <begin position="695"/>
        <end position="723"/>
    </location>
</feature>
<dbReference type="GO" id="GO:0003677">
    <property type="term" value="F:DNA binding"/>
    <property type="evidence" value="ECO:0007669"/>
    <property type="project" value="UniProtKB-KW"/>
</dbReference>
<feature type="compositionally biased region" description="Basic and acidic residues" evidence="14">
    <location>
        <begin position="452"/>
        <end position="468"/>
    </location>
</feature>
<keyword evidence="11" id="KW-0238">DNA-binding</keyword>
<evidence type="ECO:0000256" key="10">
    <source>
        <dbReference type="ARBA" id="ARBA00023082"/>
    </source>
</evidence>
<dbReference type="NCBIfam" id="TIGR02937">
    <property type="entry name" value="sigma70-ECF"/>
    <property type="match status" value="1"/>
</dbReference>
<dbReference type="Gene3D" id="3.30.1150.10">
    <property type="match status" value="1"/>
</dbReference>
<dbReference type="PANTHER" id="PTHR33446">
    <property type="entry name" value="PROTEIN TONB-RELATED"/>
    <property type="match status" value="1"/>
</dbReference>
<dbReference type="InterPro" id="IPR036388">
    <property type="entry name" value="WH-like_DNA-bd_sf"/>
</dbReference>
<evidence type="ECO:0000256" key="14">
    <source>
        <dbReference type="SAM" id="MobiDB-lite"/>
    </source>
</evidence>
<evidence type="ECO:0000256" key="12">
    <source>
        <dbReference type="ARBA" id="ARBA00023136"/>
    </source>
</evidence>
<dbReference type="SUPFAM" id="SSF88946">
    <property type="entry name" value="Sigma2 domain of RNA polymerase sigma factors"/>
    <property type="match status" value="1"/>
</dbReference>
<dbReference type="AlphaFoldDB" id="A0A7V2ZMV2"/>
<accession>A0A7V2ZMV2</accession>
<feature type="region of interest" description="Disordered" evidence="14">
    <location>
        <begin position="452"/>
        <end position="517"/>
    </location>
</feature>
<keyword evidence="5" id="KW-0997">Cell inner membrane</keyword>
<comment type="subcellular location">
    <subcellularLocation>
        <location evidence="1">Cell inner membrane</location>
        <topology evidence="1">Single-pass membrane protein</topology>
        <orientation evidence="1">Periplasmic side</orientation>
    </subcellularLocation>
</comment>
<dbReference type="InterPro" id="IPR006260">
    <property type="entry name" value="TonB/TolA_C"/>
</dbReference>
<evidence type="ECO:0000259" key="16">
    <source>
        <dbReference type="PROSITE" id="PS52015"/>
    </source>
</evidence>
<organism evidence="17">
    <name type="scientific">Ignavibacterium album</name>
    <dbReference type="NCBI Taxonomy" id="591197"/>
    <lineage>
        <taxon>Bacteria</taxon>
        <taxon>Pseudomonadati</taxon>
        <taxon>Ignavibacteriota</taxon>
        <taxon>Ignavibacteria</taxon>
        <taxon>Ignavibacteriales</taxon>
        <taxon>Ignavibacteriaceae</taxon>
        <taxon>Ignavibacterium</taxon>
    </lineage>
</organism>
<dbReference type="Gene3D" id="1.10.10.10">
    <property type="entry name" value="Winged helix-like DNA-binding domain superfamily/Winged helix DNA-binding domain"/>
    <property type="match status" value="1"/>
</dbReference>
<evidence type="ECO:0000256" key="7">
    <source>
        <dbReference type="ARBA" id="ARBA00022927"/>
    </source>
</evidence>
<dbReference type="InterPro" id="IPR007630">
    <property type="entry name" value="RNA_pol_sigma70_r4"/>
</dbReference>
<protein>
    <submittedName>
        <fullName evidence="17">TonB family protein</fullName>
    </submittedName>
</protein>
<dbReference type="GO" id="GO:0031992">
    <property type="term" value="F:energy transducer activity"/>
    <property type="evidence" value="ECO:0007669"/>
    <property type="project" value="TreeGrafter"/>
</dbReference>
<feature type="transmembrane region" description="Helical" evidence="15">
    <location>
        <begin position="569"/>
        <end position="590"/>
    </location>
</feature>
<keyword evidence="8 15" id="KW-1133">Transmembrane helix</keyword>
<dbReference type="GO" id="GO:0006352">
    <property type="term" value="P:DNA-templated transcription initiation"/>
    <property type="evidence" value="ECO:0007669"/>
    <property type="project" value="InterPro"/>
</dbReference>
<evidence type="ECO:0000256" key="9">
    <source>
        <dbReference type="ARBA" id="ARBA00023015"/>
    </source>
</evidence>
<comment type="similarity">
    <text evidence="2">Belongs to the TonB family.</text>
</comment>
<evidence type="ECO:0000256" key="11">
    <source>
        <dbReference type="ARBA" id="ARBA00023125"/>
    </source>
</evidence>
<dbReference type="InterPro" id="IPR051045">
    <property type="entry name" value="TonB-dependent_transducer"/>
</dbReference>
<sequence length="826" mass="93287">MVEVKNQISDGELVLKIAGYNAQAFEELFKRYSPFLLGLIKKIIGDTQLSEQILLNVFAIFWKRIDNYDTTTNDVFTYFAMLTRNRAIDVLNRMDEHKLSPIYDDNYEVEKILPKLSPVIKPITLELALAFSERIRFYKSQLTEVQNLVLNMVFFEGLTDEEISKKLNIPAATVKQKIQTTLGVLMQNLSGKNLETSGNKKTIELIKLEAIGRLSPDEKEYLTNQKIDDPEFPWAVLGEYQNLVALLSSVVSPENPSADLYKEIKNLFSNVLIGKTDQYNVVIPNKIIPATVKETKPSDEPVKNTSEEFPIRFKEPSKQDLDIIEELSQSVPQPIKSTGESEANIPSLKEPVPVENKIEPRSVVEAKVQEQVIAKQATAVENKTENKIIDKIQEKSNQQPKSEIPKPLIETKQKTTNADSINKKLNQILSKTEEINEKNKLVEEQKITETKINESSKEQIKPAEKITEQKTNQRKTEPDKKQEEHTPAKELNKILAKVGQSTDKEEKTKPEIHKPDEEKPIAKEITLTEVKTEKKITKENQPIEKLIEDYKQNYEKEIGSLQKKLRRNIMITVGLIILLLGGAAAIFLSMQKESPQLVTKVETPVTNQTQPLNAMVENESNQTQQQNVAQTQNVQQNTQPQSVDLKTQQNQTQQTTLQKTEQVKNEGQKVVYPPLPEAPKIIEQTVNGESNRNSDNNKKENEPVTTKVEKKTEEVVPPKEEKPVTEEPAFFVAVEEPPQPIGGLANIQKKIVYPEIAKRLEVQGKVLVQAIIDENGNVAKAKVIKGIGSGCDEVALDAVKSSKFTPGKQRGRNVRVQITIPIVFKL</sequence>
<feature type="region of interest" description="Disordered" evidence="14">
    <location>
        <begin position="685"/>
        <end position="723"/>
    </location>
</feature>
<evidence type="ECO:0000256" key="2">
    <source>
        <dbReference type="ARBA" id="ARBA00006555"/>
    </source>
</evidence>
<feature type="compositionally biased region" description="Polar residues" evidence="14">
    <location>
        <begin position="685"/>
        <end position="694"/>
    </location>
</feature>
<keyword evidence="7" id="KW-0653">Protein transport</keyword>
<dbReference type="SUPFAM" id="SSF74653">
    <property type="entry name" value="TolA/TonB C-terminal domain"/>
    <property type="match status" value="1"/>
</dbReference>